<dbReference type="GO" id="GO:0030545">
    <property type="term" value="F:signaling receptor regulator activity"/>
    <property type="evidence" value="ECO:0007669"/>
    <property type="project" value="InterPro"/>
</dbReference>
<dbReference type="InterPro" id="IPR001304">
    <property type="entry name" value="C-type_lectin-like"/>
</dbReference>
<feature type="transmembrane region" description="Helical" evidence="13">
    <location>
        <begin position="43"/>
        <end position="68"/>
    </location>
</feature>
<keyword evidence="11" id="KW-0325">Glycoprotein</keyword>
<evidence type="ECO:0000256" key="4">
    <source>
        <dbReference type="ARBA" id="ARBA00022692"/>
    </source>
</evidence>
<keyword evidence="4 13" id="KW-0812">Transmembrane</keyword>
<evidence type="ECO:0000256" key="7">
    <source>
        <dbReference type="ARBA" id="ARBA00022989"/>
    </source>
</evidence>
<evidence type="ECO:0000256" key="11">
    <source>
        <dbReference type="ARBA" id="ARBA00023180"/>
    </source>
</evidence>
<dbReference type="GO" id="GO:2001199">
    <property type="term" value="P:negative regulation of dendritic cell differentiation"/>
    <property type="evidence" value="ECO:0000266"/>
    <property type="project" value="RGD"/>
</dbReference>
<dbReference type="GeneTree" id="ENSGT00940000162719"/>
<dbReference type="GO" id="GO:0030246">
    <property type="term" value="F:carbohydrate binding"/>
    <property type="evidence" value="ECO:0007669"/>
    <property type="project" value="UniProtKB-KW"/>
</dbReference>
<dbReference type="AlphaFoldDB" id="B4F798"/>
<evidence type="ECO:0000256" key="5">
    <source>
        <dbReference type="ARBA" id="ARBA00022734"/>
    </source>
</evidence>
<dbReference type="EMBL" id="BC168186">
    <property type="protein sequence ID" value="AAI68186.1"/>
    <property type="molecule type" value="mRNA"/>
</dbReference>
<keyword evidence="5 16" id="KW-0430">Lectin</keyword>
<dbReference type="InterPro" id="IPR016186">
    <property type="entry name" value="C-type_lectin-like/link_sf"/>
</dbReference>
<dbReference type="KEGG" id="rno:680338"/>
<dbReference type="PaxDb" id="10116-ENSRNOP00000065279"/>
<feature type="domain" description="C-type lectin" evidence="14">
    <location>
        <begin position="140"/>
        <end position="248"/>
    </location>
</feature>
<dbReference type="CTD" id="160364"/>
<evidence type="ECO:0000313" key="15">
    <source>
        <dbReference type="EMBL" id="AAI68186.1"/>
    </source>
</evidence>
<evidence type="ECO:0000256" key="10">
    <source>
        <dbReference type="ARBA" id="ARBA00023170"/>
    </source>
</evidence>
<keyword evidence="6" id="KW-0735">Signal-anchor</keyword>
<proteinExistence type="evidence at transcript level"/>
<dbReference type="PANTHER" id="PTHR47647">
    <property type="entry name" value="C-TYPE LECTIN DOMAIN FAMILY 12 MEMBER B"/>
    <property type="match status" value="1"/>
</dbReference>
<accession>M0R761</accession>
<feature type="region of interest" description="Disordered" evidence="12">
    <location>
        <begin position="13"/>
        <end position="34"/>
    </location>
</feature>
<evidence type="ECO:0000256" key="13">
    <source>
        <dbReference type="SAM" id="Phobius"/>
    </source>
</evidence>
<dbReference type="SMART" id="SM00034">
    <property type="entry name" value="CLECT"/>
    <property type="match status" value="1"/>
</dbReference>
<dbReference type="GO" id="GO:0038187">
    <property type="term" value="F:pattern recognition receptor activity"/>
    <property type="evidence" value="ECO:0000266"/>
    <property type="project" value="RGD"/>
</dbReference>
<feature type="compositionally biased region" description="Basic and acidic residues" evidence="12">
    <location>
        <begin position="13"/>
        <end position="28"/>
    </location>
</feature>
<evidence type="ECO:0000313" key="19">
    <source>
        <dbReference type="RGD" id="1592991"/>
    </source>
</evidence>
<sequence length="269" mass="31066">MSEEIVYADLKFQDSDKKEESQKSDKCGRKVPSAGSYSQHKTVLILILLCLLLFIGVVALGCIFYTTLETEMIKSNQLQRVKEELQENVSLQLMHNLNNSKKIKTLSAMLQNIATQLCQELSKKEPGHKCKPCPKASDWYKDSCYSRFQKYATWQESVEFCSARNASLLKVKNKDELEFIKSKELYNYWLALPPSKMYRSYELLSEKMFLSEGFKRSTYDITKMSCGFIRGEYVYYTNCDEEKYTMCEETASKVQVESVLSDLPEGSIL</sequence>
<evidence type="ECO:0000256" key="8">
    <source>
        <dbReference type="ARBA" id="ARBA00023136"/>
    </source>
</evidence>
<keyword evidence="18" id="KW-1185">Reference proteome</keyword>
<dbReference type="RefSeq" id="NP_001128188.1">
    <property type="nucleotide sequence ID" value="NM_001134716.1"/>
</dbReference>
<keyword evidence="2" id="KW-1003">Cell membrane</keyword>
<keyword evidence="8 13" id="KW-0472">Membrane</keyword>
<dbReference type="HOGENOM" id="CLU_049894_5_1_1"/>
<dbReference type="GO" id="GO:0032815">
    <property type="term" value="P:negative regulation of natural killer cell activation"/>
    <property type="evidence" value="ECO:0000266"/>
    <property type="project" value="RGD"/>
</dbReference>
<dbReference type="OrthoDB" id="10059571at2759"/>
<dbReference type="RGD" id="1592991">
    <property type="gene designation" value="Clec12a"/>
</dbReference>
<organism evidence="15">
    <name type="scientific">Rattus norvegicus</name>
    <name type="common">Rat</name>
    <dbReference type="NCBI Taxonomy" id="10116"/>
    <lineage>
        <taxon>Eukaryota</taxon>
        <taxon>Metazoa</taxon>
        <taxon>Chordata</taxon>
        <taxon>Craniata</taxon>
        <taxon>Vertebrata</taxon>
        <taxon>Euteleostomi</taxon>
        <taxon>Mammalia</taxon>
        <taxon>Eutheria</taxon>
        <taxon>Euarchontoglires</taxon>
        <taxon>Glires</taxon>
        <taxon>Rodentia</taxon>
        <taxon>Myomorpha</taxon>
        <taxon>Muroidea</taxon>
        <taxon>Muridae</taxon>
        <taxon>Murinae</taxon>
        <taxon>Rattus</taxon>
    </lineage>
</organism>
<dbReference type="GO" id="GO:0032481">
    <property type="term" value="P:positive regulation of type I interferon production"/>
    <property type="evidence" value="ECO:0000266"/>
    <property type="project" value="RGD"/>
</dbReference>
<dbReference type="SUPFAM" id="SSF56436">
    <property type="entry name" value="C-type lectin-like"/>
    <property type="match status" value="1"/>
</dbReference>
<dbReference type="VEuPathDB" id="HostDB:ENSRNOG00000054860"/>
<reference evidence="15" key="1">
    <citation type="journal article" date="2004" name="Genome Res.">
        <title>The status, quality, and expansion of the NIH full-length cDNA project: the Mammalian Gene Collection (MGC).</title>
        <authorList>
            <consortium name="The MGC Project Team"/>
            <person name="Gerhard D.S."/>
            <person name="Wagner L."/>
            <person name="Feingold E.A."/>
            <person name="Shenmen C.M."/>
            <person name="Grouse L.H."/>
            <person name="Schuler G."/>
            <person name="Klein S.L."/>
            <person name="Old S."/>
            <person name="Rasooly R."/>
            <person name="Good P."/>
            <person name="Guyer M."/>
            <person name="Peck A.M."/>
            <person name="Derge J.G."/>
            <person name="Lipman D."/>
            <person name="Collins F.S."/>
            <person name="Jang W."/>
            <person name="Sherry S."/>
            <person name="Feolo M."/>
            <person name="Misquitta L."/>
            <person name="Lee E."/>
            <person name="Rotmistrovsky K."/>
            <person name="Greenhut S.F."/>
            <person name="Schaefer C.F."/>
            <person name="Buetow K."/>
            <person name="Bonner T.I."/>
            <person name="Haussler D."/>
            <person name="Kent J."/>
            <person name="Kiekhaus M."/>
            <person name="Furey T."/>
            <person name="Brent M."/>
            <person name="Prange C."/>
            <person name="Schreiber K."/>
            <person name="Shapiro N."/>
            <person name="Bhat N.K."/>
            <person name="Hopkins R.F."/>
            <person name="Hsie F."/>
            <person name="Driscoll T."/>
            <person name="Soares M.B."/>
            <person name="Casavant T.L."/>
            <person name="Scheetz T.E."/>
            <person name="Brown-stein M.J."/>
            <person name="Usdin T.B."/>
            <person name="Toshiyuki S."/>
            <person name="Carninci P."/>
            <person name="Piao Y."/>
            <person name="Dudekula D.B."/>
            <person name="Ko M.S."/>
            <person name="Kawakami K."/>
            <person name="Suzuki Y."/>
            <person name="Sugano S."/>
            <person name="Gruber C.E."/>
            <person name="Smith M.R."/>
            <person name="Simmons B."/>
            <person name="Moore T."/>
            <person name="Waterman R."/>
            <person name="Johnson S.L."/>
            <person name="Ruan Y."/>
            <person name="Wei C.L."/>
            <person name="Mathavan S."/>
            <person name="Gunaratne P.H."/>
            <person name="Wu J."/>
            <person name="Garcia A.M."/>
            <person name="Hulyk S.W."/>
            <person name="Fuh E."/>
            <person name="Yuan Y."/>
            <person name="Sneed A."/>
            <person name="Kowis C."/>
            <person name="Hodgson A."/>
            <person name="Muzny D.M."/>
            <person name="McPherson J."/>
            <person name="Gibbs R.A."/>
            <person name="Fahey J."/>
            <person name="Helton E."/>
            <person name="Ketteman M."/>
            <person name="Madan A."/>
            <person name="Rodrigues S."/>
            <person name="Sanchez A."/>
            <person name="Whiting M."/>
            <person name="Madari A."/>
            <person name="Young A.C."/>
            <person name="Wetherby K.D."/>
            <person name="Granite S.J."/>
            <person name="Kwong P.N."/>
            <person name="Brinkley C.P."/>
            <person name="Pearson R.L."/>
            <person name="Bouffard G.G."/>
            <person name="Blakesly R.W."/>
            <person name="Green E.D."/>
            <person name="Dickson M.C."/>
            <person name="Rodriguez A.C."/>
            <person name="Grimwood J."/>
            <person name="Schmutz J."/>
            <person name="Myers R.M."/>
            <person name="Butterfield Y.S."/>
            <person name="Griffith M."/>
            <person name="Griffith O.L."/>
            <person name="Krzywinski M.I."/>
            <person name="Liao N."/>
            <person name="Morin R."/>
            <person name="Morrin R."/>
            <person name="Palmquist D."/>
            <person name="Petrescu A.S."/>
            <person name="Skalska U."/>
            <person name="Smailus D.E."/>
            <person name="Stott J.M."/>
            <person name="Schnerch A."/>
            <person name="Schein J.E."/>
            <person name="Jones S.J."/>
            <person name="Holt R.A."/>
            <person name="Baross A."/>
            <person name="Marra M.A."/>
            <person name="Clifton S."/>
            <person name="Makowski K.A."/>
            <person name="Bosak S."/>
            <person name="Malek J."/>
        </authorList>
    </citation>
    <scope>NUCLEOTIDE SEQUENCE [LARGE SCALE MRNA]</scope>
    <source>
        <tissue evidence="15">Lung</tissue>
    </source>
</reference>
<dbReference type="PROSITE" id="PS50041">
    <property type="entry name" value="C_TYPE_LECTIN_2"/>
    <property type="match status" value="1"/>
</dbReference>
<dbReference type="Pfam" id="PF00059">
    <property type="entry name" value="Lectin_C"/>
    <property type="match status" value="1"/>
</dbReference>
<dbReference type="PANTHER" id="PTHR47647:SF2">
    <property type="entry name" value="C-TYPE LECTIN DOMAIN FAMILY 12 MEMBER A"/>
    <property type="match status" value="1"/>
</dbReference>
<dbReference type="InterPro" id="IPR042916">
    <property type="entry name" value="CLEC12A/B"/>
</dbReference>
<reference evidence="17" key="4">
    <citation type="submission" date="2025-05" db="UniProtKB">
        <authorList>
            <consortium name="Ensembl"/>
        </authorList>
    </citation>
    <scope>IDENTIFICATION</scope>
    <source>
        <strain evidence="17">Brown Norway</strain>
    </source>
</reference>
<evidence type="ECO:0000256" key="12">
    <source>
        <dbReference type="SAM" id="MobiDB-lite"/>
    </source>
</evidence>
<dbReference type="GO" id="GO:0004888">
    <property type="term" value="F:transmembrane signaling receptor activity"/>
    <property type="evidence" value="ECO:0000266"/>
    <property type="project" value="RGD"/>
</dbReference>
<dbReference type="eggNOG" id="KOG4297">
    <property type="taxonomic scope" value="Eukaryota"/>
</dbReference>
<dbReference type="OMA" id="TWMWHED"/>
<keyword evidence="3" id="KW-0597">Phosphoprotein</keyword>
<dbReference type="PhosphoSitePlus" id="B4F798"/>
<reference evidence="17 18" key="2">
    <citation type="journal article" date="2004" name="Nature">
        <title>Genome sequence of the Brown Norway rat yields insights into mammalian evolution.</title>
        <authorList>
            <consortium name="Rat Genome Sequencing Project Consortium"/>
            <person name="Gibbs R.A."/>
            <person name="Weinstock G.M."/>
            <person name="Metzker M.L."/>
            <person name="Muzny D.M."/>
            <person name="Sodergren E.J."/>
            <person name="Scherer S."/>
            <person name="Scott G."/>
            <person name="Steffen D."/>
            <person name="Worley K.C."/>
            <person name="Burch P.E."/>
            <person name="Okwuonu G."/>
            <person name="Hines S."/>
            <person name="Lewis L."/>
            <person name="Deramo C."/>
            <person name="Delgado O."/>
            <person name="Dugan-Rocha S."/>
            <person name="Miner G."/>
            <person name="Morgan M."/>
            <person name="Hawes A."/>
            <person name="Gill R."/>
            <person name="Holt R.A."/>
            <person name="Adams M.D."/>
            <person name="Amanatides P.G."/>
            <person name="Baden-Tillson H."/>
            <person name="Barnstead M."/>
            <person name="Chin S."/>
            <person name="Evans C.A."/>
            <person name="Ferriera S."/>
            <person name="Fosler C."/>
            <person name="Glodek A."/>
            <person name="Gu Z."/>
            <person name="Jennings D."/>
            <person name="Kraft C.L."/>
            <person name="Nguyen T."/>
            <person name="Pfannkoch C.M."/>
            <person name="Sitter C."/>
            <person name="Sutton G.G."/>
            <person name="Venter J.C."/>
            <person name="Woodage T."/>
            <person name="Smith D."/>
            <person name="Lee H.-M."/>
            <person name="Gustafson E."/>
            <person name="Cahill P."/>
            <person name="Kana A."/>
            <person name="Doucette-Stamm L."/>
            <person name="Weinstock K."/>
            <person name="Fechtel K."/>
            <person name="Weiss R.B."/>
            <person name="Dunn D.M."/>
            <person name="Green E.D."/>
            <person name="Blakesley R.W."/>
            <person name="Bouffard G.G."/>
            <person name="De Jong P.J."/>
            <person name="Osoegawa K."/>
            <person name="Zhu B."/>
            <person name="Marra M."/>
            <person name="Schein J."/>
            <person name="Bosdet I."/>
            <person name="Fjell C."/>
            <person name="Jones S."/>
            <person name="Krzywinski M."/>
            <person name="Mathewson C."/>
            <person name="Siddiqui A."/>
            <person name="Wye N."/>
            <person name="McPherson J."/>
            <person name="Zhao S."/>
            <person name="Fraser C.M."/>
            <person name="Shetty J."/>
            <person name="Shatsman S."/>
            <person name="Geer K."/>
            <person name="Chen Y."/>
            <person name="Abramzon S."/>
            <person name="Nierman W.C."/>
            <person name="Havlak P.H."/>
            <person name="Chen R."/>
            <person name="Durbin K.J."/>
            <person name="Egan A."/>
            <person name="Ren Y."/>
            <person name="Song X.-Z."/>
            <person name="Li B."/>
            <person name="Liu Y."/>
            <person name="Qin X."/>
            <person name="Cawley S."/>
            <person name="Cooney A.J."/>
            <person name="D'Souza L.M."/>
            <person name="Martin K."/>
            <person name="Wu J.Q."/>
            <person name="Gonzalez-Garay M.L."/>
            <person name="Jackson A.R."/>
            <person name="Kalafus K.J."/>
            <person name="McLeod M.P."/>
            <person name="Milosavljevic A."/>
            <person name="Virk D."/>
            <person name="Volkov A."/>
            <person name="Wheeler D.A."/>
            <person name="Zhang Z."/>
            <person name="Bailey J.A."/>
            <person name="Eichler E.E."/>
            <person name="Tuzun E."/>
            <person name="Birney E."/>
            <person name="Mongin E."/>
            <person name="Ureta-Vidal A."/>
            <person name="Woodwark C."/>
            <person name="Zdobnov E."/>
            <person name="Bork P."/>
            <person name="Suyama M."/>
            <person name="Torrents D."/>
            <person name="Alexandersson M."/>
            <person name="Trask B.J."/>
            <person name="Young J.M."/>
            <person name="Huang H."/>
            <person name="Wang H."/>
            <person name="Xing H."/>
            <person name="Daniels S."/>
            <person name="Gietzen D."/>
            <person name="Schmidt J."/>
            <person name="Stevens K."/>
            <person name="Vitt U."/>
            <person name="Wingrove J."/>
            <person name="Camara F."/>
            <person name="Mar Alba M."/>
            <person name="Abril J.F."/>
            <person name="Guigo R."/>
            <person name="Smit A."/>
            <person name="Dubchak I."/>
            <person name="Rubin E.M."/>
            <person name="Couronne O."/>
            <person name="Poliakov A."/>
            <person name="Huebner N."/>
            <person name="Ganten D."/>
            <person name="Goesele C."/>
            <person name="Hummel O."/>
            <person name="Kreitler T."/>
            <person name="Lee Y.-A."/>
            <person name="Monti J."/>
            <person name="Schulz H."/>
            <person name="Zimdahl H."/>
            <person name="Himmelbauer H."/>
            <person name="Lehrach H."/>
            <person name="Jacob H.J."/>
            <person name="Bromberg S."/>
            <person name="Gullings-Handley J."/>
            <person name="Jensen-Seaman M.I."/>
            <person name="Kwitek A.E."/>
            <person name="Lazar J."/>
            <person name="Pasko D."/>
            <person name="Tonellato P.J."/>
            <person name="Twigger S."/>
            <person name="Ponting C.P."/>
            <person name="Duarte J.M."/>
            <person name="Rice S."/>
            <person name="Goodstadt L."/>
            <person name="Beatson S.A."/>
            <person name="Emes R.D."/>
            <person name="Winter E.E."/>
            <person name="Webber C."/>
            <person name="Brandt P."/>
            <person name="Nyakatura G."/>
            <person name="Adetobi M."/>
            <person name="Chiaromonte F."/>
            <person name="Elnitski L."/>
            <person name="Eswara P."/>
            <person name="Hardison R.C."/>
            <person name="Hou M."/>
            <person name="Kolbe D."/>
            <person name="Makova K."/>
            <person name="Miller W."/>
            <person name="Nekrutenko A."/>
            <person name="Riemer C."/>
            <person name="Schwartz S."/>
            <person name="Taylor J."/>
            <person name="Yang S."/>
            <person name="Zhang Y."/>
            <person name="Lindpaintner K."/>
            <person name="Andrews T.D."/>
            <person name="Caccamo M."/>
            <person name="Clamp M."/>
            <person name="Clarke L."/>
            <person name="Curwen V."/>
            <person name="Durbin R.M."/>
            <person name="Eyras E."/>
            <person name="Searle S.M."/>
            <person name="Cooper G.M."/>
            <person name="Batzoglou S."/>
            <person name="Brudno M."/>
            <person name="Sidow A."/>
            <person name="Stone E.A."/>
            <person name="Payseur B.A."/>
            <person name="Bourque G."/>
            <person name="Lopez-Otin C."/>
            <person name="Puente X.S."/>
            <person name="Chakrabarti K."/>
            <person name="Chatterji S."/>
            <person name="Dewey C."/>
            <person name="Pachter L."/>
            <person name="Bray N."/>
            <person name="Yap V.B."/>
            <person name="Caspi A."/>
            <person name="Tesler G."/>
            <person name="Pevzner P.A."/>
            <person name="Haussler D."/>
            <person name="Roskin K.M."/>
            <person name="Baertsch R."/>
            <person name="Clawson H."/>
            <person name="Furey T.S."/>
            <person name="Hinrichs A.S."/>
            <person name="Karolchik D."/>
            <person name="Kent W.J."/>
            <person name="Rosenbloom K.R."/>
            <person name="Trumbower H."/>
            <person name="Weirauch M."/>
            <person name="Cooper D.N."/>
            <person name="Stenson P.D."/>
            <person name="Ma B."/>
            <person name="Brent M."/>
            <person name="Arumugam M."/>
            <person name="Shteynberg D."/>
            <person name="Copley R.R."/>
            <person name="Taylor M.S."/>
            <person name="Riethman H."/>
            <person name="Mudunuri U."/>
            <person name="Peterson J."/>
            <person name="Guyer M."/>
            <person name="Felsenfeld A."/>
            <person name="Old S."/>
            <person name="Mockrin S."/>
            <person name="Collins F.S."/>
        </authorList>
    </citation>
    <scope>NUCLEOTIDE SEQUENCE [LARGE SCALE GENOMIC DNA]</scope>
    <source>
        <strain evidence="17 18">Brown Norway</strain>
    </source>
</reference>
<evidence type="ECO:0000313" key="18">
    <source>
        <dbReference type="Proteomes" id="UP000002494"/>
    </source>
</evidence>
<dbReference type="Bgee" id="ENSRNOG00000054860">
    <property type="expression patterns" value="Expressed in lung and 18 other cell types or tissues"/>
</dbReference>
<dbReference type="GO" id="GO:1902564">
    <property type="term" value="P:negative regulation of neutrophil activation"/>
    <property type="evidence" value="ECO:0000266"/>
    <property type="project" value="RGD"/>
</dbReference>
<evidence type="ECO:0000313" key="17">
    <source>
        <dbReference type="Ensembl" id="ENSRNOP00000073057.2"/>
    </source>
</evidence>
<dbReference type="GeneID" id="680338"/>
<dbReference type="STRING" id="10116.ENSRNOP00000073057"/>
<accession>B4F798</accession>
<dbReference type="GO" id="GO:0050728">
    <property type="term" value="P:negative regulation of inflammatory response"/>
    <property type="evidence" value="ECO:0000266"/>
    <property type="project" value="RGD"/>
</dbReference>
<dbReference type="EMBL" id="GU357484">
    <property type="protein sequence ID" value="ADK94894.1"/>
    <property type="molecule type" value="mRNA"/>
</dbReference>
<dbReference type="InterPro" id="IPR033992">
    <property type="entry name" value="NKR-like_CTLD"/>
</dbReference>
<evidence type="ECO:0000256" key="2">
    <source>
        <dbReference type="ARBA" id="ARBA00022475"/>
    </source>
</evidence>
<evidence type="ECO:0000256" key="9">
    <source>
        <dbReference type="ARBA" id="ARBA00023157"/>
    </source>
</evidence>
<gene>
    <name evidence="15 17 19" type="primary">Clec12a</name>
</gene>
<evidence type="ECO:0000256" key="6">
    <source>
        <dbReference type="ARBA" id="ARBA00022968"/>
    </source>
</evidence>
<dbReference type="GO" id="GO:0005886">
    <property type="term" value="C:plasma membrane"/>
    <property type="evidence" value="ECO:0000266"/>
    <property type="project" value="RGD"/>
</dbReference>
<reference evidence="16" key="3">
    <citation type="journal article" date="2010" name="Immunogenetics">
        <title>The complete inventory of receptors encoded by the rat natural killer cell gene complex.</title>
        <authorList>
            <person name="Flornes L.M."/>
            <person name="Nylenna O."/>
            <person name="Saether P.C."/>
            <person name="Daws M.R."/>
            <person name="Dissen E."/>
            <person name="Fossum S."/>
        </authorList>
    </citation>
    <scope>NUCLEOTIDE SEQUENCE</scope>
    <source>
        <strain evidence="16">PVG</strain>
    </source>
</reference>
<name>B4F798_RAT</name>
<dbReference type="Gene3D" id="3.10.100.10">
    <property type="entry name" value="Mannose-Binding Protein A, subunit A"/>
    <property type="match status" value="1"/>
</dbReference>
<evidence type="ECO:0000259" key="14">
    <source>
        <dbReference type="PROSITE" id="PS50041"/>
    </source>
</evidence>
<evidence type="ECO:0000256" key="1">
    <source>
        <dbReference type="ARBA" id="ARBA00004401"/>
    </source>
</evidence>
<dbReference type="UCSC" id="RGD:1592991">
    <property type="organism name" value="rat"/>
</dbReference>
<evidence type="ECO:0000313" key="16">
    <source>
        <dbReference type="EMBL" id="ADK94894.1"/>
    </source>
</evidence>
<dbReference type="AGR" id="RGD:1592991"/>
<dbReference type="Proteomes" id="UP000002494">
    <property type="component" value="Chromosome 4"/>
</dbReference>
<dbReference type="GO" id="GO:0050777">
    <property type="term" value="P:negative regulation of immune response"/>
    <property type="evidence" value="ECO:0000266"/>
    <property type="project" value="RGD"/>
</dbReference>
<evidence type="ECO:0000256" key="3">
    <source>
        <dbReference type="ARBA" id="ARBA00022553"/>
    </source>
</evidence>
<dbReference type="Ensembl" id="ENSRNOT00000087113.3">
    <property type="protein sequence ID" value="ENSRNOP00000073057.2"/>
    <property type="gene ID" value="ENSRNOG00000054860.3"/>
</dbReference>
<dbReference type="InterPro" id="IPR016187">
    <property type="entry name" value="CTDL_fold"/>
</dbReference>
<keyword evidence="7 13" id="KW-1133">Transmembrane helix</keyword>
<dbReference type="CDD" id="cd03593">
    <property type="entry name" value="CLECT_NK_receptors_like"/>
    <property type="match status" value="1"/>
</dbReference>
<comment type="subcellular location">
    <subcellularLocation>
        <location evidence="1">Cell membrane</location>
        <topology evidence="1">Single-pass type II membrane protein</topology>
    </subcellularLocation>
</comment>
<keyword evidence="10" id="KW-0675">Receptor</keyword>
<protein>
    <submittedName>
        <fullName evidence="16">C-type lectin domain family 12 member A</fullName>
    </submittedName>
    <submittedName>
        <fullName evidence="17">C-type lectin domain family 12, member A</fullName>
    </submittedName>
    <submittedName>
        <fullName evidence="15">Clec12a protein</fullName>
    </submittedName>
</protein>
<keyword evidence="9" id="KW-1015">Disulfide bond</keyword>